<protein>
    <recommendedName>
        <fullName evidence="3">DNA topoisomerase (ATP-hydrolyzing)</fullName>
        <ecNumber evidence="3">5.6.2.2</ecNumber>
    </recommendedName>
</protein>
<dbReference type="Gene3D" id="1.10.268.10">
    <property type="entry name" value="Topoisomerase, domain 3"/>
    <property type="match status" value="1"/>
</dbReference>
<evidence type="ECO:0000256" key="1">
    <source>
        <dbReference type="ARBA" id="ARBA00000185"/>
    </source>
</evidence>
<dbReference type="FunFam" id="1.10.268.10:FF:000001">
    <property type="entry name" value="DNA gyrase subunit A"/>
    <property type="match status" value="1"/>
</dbReference>
<evidence type="ECO:0000256" key="2">
    <source>
        <dbReference type="ARBA" id="ARBA00008263"/>
    </source>
</evidence>
<comment type="catalytic activity">
    <reaction evidence="1">
        <text>ATP-dependent breakage, passage and rejoining of double-stranded DNA.</text>
        <dbReference type="EC" id="5.6.2.2"/>
    </reaction>
</comment>
<dbReference type="GO" id="GO:0003677">
    <property type="term" value="F:DNA binding"/>
    <property type="evidence" value="ECO:0007669"/>
    <property type="project" value="UniProtKB-UniRule"/>
</dbReference>
<dbReference type="SUPFAM" id="SSF56719">
    <property type="entry name" value="Type II DNA topoisomerase"/>
    <property type="match status" value="1"/>
</dbReference>
<evidence type="ECO:0000256" key="7">
    <source>
        <dbReference type="PROSITE-ProRule" id="PRU01384"/>
    </source>
</evidence>
<comment type="caution">
    <text evidence="9">The sequence shown here is derived from an EMBL/GenBank/DDBJ whole genome shotgun (WGS) entry which is preliminary data.</text>
</comment>
<dbReference type="GO" id="GO:0005737">
    <property type="term" value="C:cytoplasm"/>
    <property type="evidence" value="ECO:0007669"/>
    <property type="project" value="TreeGrafter"/>
</dbReference>
<dbReference type="GO" id="GO:0034335">
    <property type="term" value="F:DNA negative supercoiling activity"/>
    <property type="evidence" value="ECO:0007669"/>
    <property type="project" value="UniProtKB-ARBA"/>
</dbReference>
<dbReference type="Gene3D" id="3.90.199.10">
    <property type="entry name" value="Topoisomerase II, domain 5"/>
    <property type="match status" value="1"/>
</dbReference>
<comment type="similarity">
    <text evidence="2">Belongs to the type II topoisomerase GyrA/ParC subunit family.</text>
</comment>
<feature type="non-terminal residue" evidence="9">
    <location>
        <position position="186"/>
    </location>
</feature>
<dbReference type="GO" id="GO:0006265">
    <property type="term" value="P:DNA topological change"/>
    <property type="evidence" value="ECO:0007669"/>
    <property type="project" value="InterPro"/>
</dbReference>
<evidence type="ECO:0000256" key="6">
    <source>
        <dbReference type="ARBA" id="ARBA00023235"/>
    </source>
</evidence>
<organism evidence="9 10">
    <name type="scientific">Streptococcus pneumoniae</name>
    <dbReference type="NCBI Taxonomy" id="1313"/>
    <lineage>
        <taxon>Bacteria</taxon>
        <taxon>Bacillati</taxon>
        <taxon>Bacillota</taxon>
        <taxon>Bacilli</taxon>
        <taxon>Lactobacillales</taxon>
        <taxon>Streptococcaceae</taxon>
        <taxon>Streptococcus</taxon>
    </lineage>
</organism>
<evidence type="ECO:0000313" key="9">
    <source>
        <dbReference type="EMBL" id="MTV74430.1"/>
    </source>
</evidence>
<dbReference type="Gene3D" id="3.30.1360.40">
    <property type="match status" value="1"/>
</dbReference>
<feature type="non-terminal residue" evidence="9">
    <location>
        <position position="1"/>
    </location>
</feature>
<reference evidence="9 10" key="1">
    <citation type="submission" date="2019-11" db="EMBL/GenBank/DDBJ databases">
        <title>Growth characteristics of pneumococcus vary with the chemical composition of the capsule and with environmental conditions.</title>
        <authorList>
            <person name="Tothpal A."/>
            <person name="Desobry K."/>
            <person name="Joshi S."/>
            <person name="Wyllie A.L."/>
            <person name="Weinberger D.M."/>
        </authorList>
    </citation>
    <scope>NUCLEOTIDE SEQUENCE [LARGE SCALE GENOMIC DNA]</scope>
    <source>
        <strain evidence="10">pnumococcus19F</strain>
    </source>
</reference>
<accession>A0A6G2DCX2</accession>
<dbReference type="InterPro" id="IPR002205">
    <property type="entry name" value="Topo_IIA_dom_A"/>
</dbReference>
<sequence length="186" mass="21540">VLRSRTEIETTKTGRERIVVTEFPYMVNKTKVHEHIVRLVQEKRIEGITAVRDESNREGVRFVIEVKRDASANVILNNLFKMTQMQTNFGFNMLAIQNGIPKILSLRQILDAYIEHQKEVVVRRTRFDKEKAEARAHILEGLLIALDHIDEVIRIIRASETDAEAQAELMSKFKLSERQSQAILDM</sequence>
<dbReference type="InterPro" id="IPR013758">
    <property type="entry name" value="Topo_IIA_A/C_ab"/>
</dbReference>
<gene>
    <name evidence="9" type="ORF">GM540_10695</name>
</gene>
<dbReference type="EC" id="5.6.2.2" evidence="3"/>
<dbReference type="GO" id="GO:0009330">
    <property type="term" value="C:DNA topoisomerase type II (double strand cut, ATP-hydrolyzing) complex"/>
    <property type="evidence" value="ECO:0007669"/>
    <property type="project" value="TreeGrafter"/>
</dbReference>
<comment type="caution">
    <text evidence="7">Lacks conserved residue(s) required for the propagation of feature annotation.</text>
</comment>
<dbReference type="SMART" id="SM00434">
    <property type="entry name" value="TOP4c"/>
    <property type="match status" value="1"/>
</dbReference>
<dbReference type="GO" id="GO:0005524">
    <property type="term" value="F:ATP binding"/>
    <property type="evidence" value="ECO:0007669"/>
    <property type="project" value="InterPro"/>
</dbReference>
<evidence type="ECO:0000256" key="3">
    <source>
        <dbReference type="ARBA" id="ARBA00012895"/>
    </source>
</evidence>
<keyword evidence="4" id="KW-0799">Topoisomerase</keyword>
<evidence type="ECO:0000313" key="10">
    <source>
        <dbReference type="Proteomes" id="UP000483094"/>
    </source>
</evidence>
<keyword evidence="6" id="KW-0413">Isomerase</keyword>
<dbReference type="Proteomes" id="UP000483094">
    <property type="component" value="Unassembled WGS sequence"/>
</dbReference>
<dbReference type="PANTHER" id="PTHR43493:SF5">
    <property type="entry name" value="DNA GYRASE SUBUNIT A, CHLOROPLASTIC_MITOCHONDRIAL"/>
    <property type="match status" value="1"/>
</dbReference>
<dbReference type="InterPro" id="IPR050220">
    <property type="entry name" value="Type_II_DNA_Topoisomerases"/>
</dbReference>
<evidence type="ECO:0000256" key="5">
    <source>
        <dbReference type="ARBA" id="ARBA00023125"/>
    </source>
</evidence>
<proteinExistence type="inferred from homology"/>
<dbReference type="InterPro" id="IPR013757">
    <property type="entry name" value="Topo_IIA_A_a_sf"/>
</dbReference>
<dbReference type="EMBL" id="WNHQ01001114">
    <property type="protein sequence ID" value="MTV74430.1"/>
    <property type="molecule type" value="Genomic_DNA"/>
</dbReference>
<dbReference type="Pfam" id="PF00521">
    <property type="entry name" value="DNA_topoisoIV"/>
    <property type="match status" value="1"/>
</dbReference>
<dbReference type="InterPro" id="IPR013760">
    <property type="entry name" value="Topo_IIA-like_dom_sf"/>
</dbReference>
<dbReference type="FunFam" id="3.30.1360.40:FF:000002">
    <property type="entry name" value="DNA gyrase subunit A"/>
    <property type="match status" value="1"/>
</dbReference>
<dbReference type="PROSITE" id="PS52040">
    <property type="entry name" value="TOPO_IIA"/>
    <property type="match status" value="1"/>
</dbReference>
<evidence type="ECO:0000256" key="4">
    <source>
        <dbReference type="ARBA" id="ARBA00023029"/>
    </source>
</evidence>
<evidence type="ECO:0000259" key="8">
    <source>
        <dbReference type="PROSITE" id="PS52040"/>
    </source>
</evidence>
<dbReference type="AlphaFoldDB" id="A0A6G2DCX2"/>
<keyword evidence="5 7" id="KW-0238">DNA-binding</keyword>
<dbReference type="PANTHER" id="PTHR43493">
    <property type="entry name" value="DNA GYRASE/TOPOISOMERASE SUBUNIT A"/>
    <property type="match status" value="1"/>
</dbReference>
<name>A0A6G2DCX2_STREE</name>
<feature type="domain" description="Topo IIA-type catalytic" evidence="8">
    <location>
        <begin position="1"/>
        <end position="186"/>
    </location>
</feature>